<name>A0A1A8XBR7_PLAOA</name>
<reference evidence="3" key="1">
    <citation type="submission" date="2016-05" db="EMBL/GenBank/DDBJ databases">
        <authorList>
            <person name="Naeem Raeece"/>
        </authorList>
    </citation>
    <scope>NUCLEOTIDE SEQUENCE [LARGE SCALE GENOMIC DNA]</scope>
</reference>
<feature type="transmembrane region" description="Helical" evidence="1">
    <location>
        <begin position="273"/>
        <end position="295"/>
    </location>
</feature>
<sequence length="346" mass="40256">MESSSQDERYDSFDEYSNNIDIYKDIQSNVSELYESFPQEIIPESTYNRDYIVTNCLRLKKYLMKFDNEEHCKSKNCCAYVNYMLNKTLLINPKPHEPIFNFYISYINHHSNDMLIKKCGSKINYMVKDKYEKTENLYNAYELYKLFTSKKHGIQCSQANSCAKVYNTIITEYLELDDTKFCKALKDFKDVFESNELISTGTCRTKIEYLLLYPDTCDKLLQESEKGIASMQQQTRQLDVQVESRGLSDPQGDKTLEIQEENPTSPESIGSTLPITLFSSGIGAFLILLSFYKFTPFGYWLRLRKQGLTGISENLDGADDEMQQHTSGYEEKNSEYNRYNISYSSL</sequence>
<protein>
    <submittedName>
        <fullName evidence="2">PIR Superfamily Protein</fullName>
    </submittedName>
</protein>
<proteinExistence type="predicted"/>
<accession>A0A1A8XBR7</accession>
<keyword evidence="1" id="KW-0812">Transmembrane</keyword>
<dbReference type="Pfam" id="PF05795">
    <property type="entry name" value="Plasmodium_Vir"/>
    <property type="match status" value="1"/>
</dbReference>
<evidence type="ECO:0000256" key="1">
    <source>
        <dbReference type="SAM" id="Phobius"/>
    </source>
</evidence>
<dbReference type="EMBL" id="FLQV01003102">
    <property type="protein sequence ID" value="SBT02123.1"/>
    <property type="molecule type" value="Genomic_DNA"/>
</dbReference>
<keyword evidence="1" id="KW-0472">Membrane</keyword>
<dbReference type="InterPro" id="IPR008780">
    <property type="entry name" value="Plasmodium_Vir"/>
</dbReference>
<evidence type="ECO:0000313" key="3">
    <source>
        <dbReference type="Proteomes" id="UP000078546"/>
    </source>
</evidence>
<gene>
    <name evidence="2" type="ORF">POVCU1_073260</name>
</gene>
<evidence type="ECO:0000313" key="2">
    <source>
        <dbReference type="EMBL" id="SBT02123.1"/>
    </source>
</evidence>
<keyword evidence="1" id="KW-1133">Transmembrane helix</keyword>
<dbReference type="AlphaFoldDB" id="A0A1A8XBR7"/>
<dbReference type="Proteomes" id="UP000078546">
    <property type="component" value="Unassembled WGS sequence"/>
</dbReference>
<organism evidence="2 3">
    <name type="scientific">Plasmodium ovale curtisi</name>
    <dbReference type="NCBI Taxonomy" id="864141"/>
    <lineage>
        <taxon>Eukaryota</taxon>
        <taxon>Sar</taxon>
        <taxon>Alveolata</taxon>
        <taxon>Apicomplexa</taxon>
        <taxon>Aconoidasida</taxon>
        <taxon>Haemosporida</taxon>
        <taxon>Plasmodiidae</taxon>
        <taxon>Plasmodium</taxon>
        <taxon>Plasmodium (Plasmodium)</taxon>
    </lineage>
</organism>